<evidence type="ECO:0000256" key="1">
    <source>
        <dbReference type="ARBA" id="ARBA00000085"/>
    </source>
</evidence>
<dbReference type="SUPFAM" id="SSF55785">
    <property type="entry name" value="PYP-like sensor domain (PAS domain)"/>
    <property type="match status" value="1"/>
</dbReference>
<dbReference type="PROSITE" id="PS50110">
    <property type="entry name" value="RESPONSE_REGULATORY"/>
    <property type="match status" value="1"/>
</dbReference>
<dbReference type="SMART" id="SM00448">
    <property type="entry name" value="REC"/>
    <property type="match status" value="1"/>
</dbReference>
<dbReference type="InterPro" id="IPR001789">
    <property type="entry name" value="Sig_transdc_resp-reg_receiver"/>
</dbReference>
<evidence type="ECO:0000256" key="11">
    <source>
        <dbReference type="SAM" id="Phobius"/>
    </source>
</evidence>
<name>A0A841RDT2_9SPIO</name>
<dbReference type="Pfam" id="PF00512">
    <property type="entry name" value="HisKA"/>
    <property type="match status" value="1"/>
</dbReference>
<dbReference type="PROSITE" id="PS50109">
    <property type="entry name" value="HIS_KIN"/>
    <property type="match status" value="1"/>
</dbReference>
<dbReference type="PRINTS" id="PR00344">
    <property type="entry name" value="BCTRLSENSOR"/>
</dbReference>
<dbReference type="SUPFAM" id="SSF47384">
    <property type="entry name" value="Homodimeric domain of signal transducing histidine kinase"/>
    <property type="match status" value="1"/>
</dbReference>
<evidence type="ECO:0000313" key="16">
    <source>
        <dbReference type="Proteomes" id="UP000587760"/>
    </source>
</evidence>
<dbReference type="InterPro" id="IPR035965">
    <property type="entry name" value="PAS-like_dom_sf"/>
</dbReference>
<reference evidence="15 16" key="1">
    <citation type="submission" date="2020-08" db="EMBL/GenBank/DDBJ databases">
        <title>Genomic Encyclopedia of Type Strains, Phase IV (KMG-IV): sequencing the most valuable type-strain genomes for metagenomic binning, comparative biology and taxonomic classification.</title>
        <authorList>
            <person name="Goeker M."/>
        </authorList>
    </citation>
    <scope>NUCLEOTIDE SEQUENCE [LARGE SCALE GENOMIC DNA]</scope>
    <source>
        <strain evidence="15 16">DSM 2461</strain>
    </source>
</reference>
<dbReference type="AlphaFoldDB" id="A0A841RDT2"/>
<dbReference type="RefSeq" id="WP_184747257.1">
    <property type="nucleotide sequence ID" value="NZ_JACHGJ010000005.1"/>
</dbReference>
<comment type="catalytic activity">
    <reaction evidence="1">
        <text>ATP + protein L-histidine = ADP + protein N-phospho-L-histidine.</text>
        <dbReference type="EC" id="2.7.13.3"/>
    </reaction>
</comment>
<accession>A0A841RDT2</accession>
<keyword evidence="5" id="KW-0547">Nucleotide-binding</keyword>
<feature type="transmembrane region" description="Helical" evidence="11">
    <location>
        <begin position="7"/>
        <end position="28"/>
    </location>
</feature>
<keyword evidence="4" id="KW-0808">Transferase</keyword>
<evidence type="ECO:0000256" key="9">
    <source>
        <dbReference type="PROSITE-ProRule" id="PRU00169"/>
    </source>
</evidence>
<dbReference type="EC" id="2.7.13.3" evidence="2"/>
<dbReference type="SMART" id="SM00387">
    <property type="entry name" value="HATPase_c"/>
    <property type="match status" value="1"/>
</dbReference>
<dbReference type="Gene3D" id="3.30.450.20">
    <property type="entry name" value="PAS domain"/>
    <property type="match status" value="1"/>
</dbReference>
<evidence type="ECO:0000256" key="10">
    <source>
        <dbReference type="SAM" id="Coils"/>
    </source>
</evidence>
<gene>
    <name evidence="15" type="ORF">HNR50_002682</name>
</gene>
<keyword evidence="3 9" id="KW-0597">Phosphoprotein</keyword>
<dbReference type="Pfam" id="PF00072">
    <property type="entry name" value="Response_reg"/>
    <property type="match status" value="1"/>
</dbReference>
<keyword evidence="7" id="KW-0067">ATP-binding</keyword>
<sequence length="860" mass="98129">MKISQRILILIVLNIATLLGMAGSIFFLGETEQEYYEQADILISMKSLFIEKQYMEKMILNDIPIFGDRQKLDSMLDRYSLQINRSLLDSNSSLYDRFDSLRQRRDELTEMVLNLHSRQRDFLRIITADGKRIEEMTGKLQEQPVLQLSEFLTFLSQENKISFSDPEVMESYGESLSNLVQDLPDSLKREAGDLLEKIKEMENFLLVNGEKEKNLAIELYETDDALLLLVDNIVNELHNKIAIREDQEQFAIFSGILFIMLISIWATAFLGRSISRPIEELRSYVHSIDLSDIKLKPDRKKLDGINARHNLEIAQLAESYATLEEALFDKMSELEERSESLTNELKERKKTERKLKQTENYLNNIIQSLNSLIITADSGGRLIHWNKQAEDLSEEDDSELFNRFPFLLTFKEPISEVMETGRTWSDNAVKIEPLPDRYFNIHLTPLEGRKSGIVIRLDDITQIRNIENQLLETQKWETLGVLTSGFAHDFNNVLTGIVTSSSILIHLAERNYPELDKTFTDCLSIIDRSGNRAAAMVQQLLSLSRTNELNFTSIDLRNSLEDVKAICGNSFDKSVKFILDLPRENIRVQADNAQLEQIFLNLCINSYHAMTEMRDKKEKNGGELKITLYTKTIDRYSGEDEKGYAQGQYAAVAISDTGVGIPAEKKKKIFDPFFTTKDKSKGTGLGLTMVQHIVNQHKGFIELYSEPGRGTVITVYLPLASAMIEEEQKAPEERILVKGEGSVLVIDDEEVLRVLTESILKECGYDVMVAEDGFKGVDLYRKNGGAFDLVILDMSMPGISGKETFIELKQINPEVRILLASGFIKDDRIQDLMNLGLEDFIQKPFDFIELSEKVARILKG</sequence>
<keyword evidence="11" id="KW-0472">Membrane</keyword>
<feature type="coiled-coil region" evidence="10">
    <location>
        <begin position="306"/>
        <end position="368"/>
    </location>
</feature>
<keyword evidence="16" id="KW-1185">Reference proteome</keyword>
<feature type="domain" description="PAS" evidence="14">
    <location>
        <begin position="358"/>
        <end position="403"/>
    </location>
</feature>
<keyword evidence="8" id="KW-0902">Two-component regulatory system</keyword>
<keyword evidence="11" id="KW-1133">Transmembrane helix</keyword>
<dbReference type="Pfam" id="PF02518">
    <property type="entry name" value="HATPase_c"/>
    <property type="match status" value="1"/>
</dbReference>
<dbReference type="InterPro" id="IPR003594">
    <property type="entry name" value="HATPase_dom"/>
</dbReference>
<dbReference type="InterPro" id="IPR036097">
    <property type="entry name" value="HisK_dim/P_sf"/>
</dbReference>
<evidence type="ECO:0000259" key="14">
    <source>
        <dbReference type="PROSITE" id="PS50112"/>
    </source>
</evidence>
<dbReference type="CDD" id="cd00156">
    <property type="entry name" value="REC"/>
    <property type="match status" value="1"/>
</dbReference>
<dbReference type="InterPro" id="IPR036890">
    <property type="entry name" value="HATPase_C_sf"/>
</dbReference>
<dbReference type="GO" id="GO:0000155">
    <property type="term" value="F:phosphorelay sensor kinase activity"/>
    <property type="evidence" value="ECO:0007669"/>
    <property type="project" value="InterPro"/>
</dbReference>
<comment type="caution">
    <text evidence="15">The sequence shown here is derived from an EMBL/GenBank/DDBJ whole genome shotgun (WGS) entry which is preliminary data.</text>
</comment>
<dbReference type="InterPro" id="IPR013656">
    <property type="entry name" value="PAS_4"/>
</dbReference>
<evidence type="ECO:0000259" key="13">
    <source>
        <dbReference type="PROSITE" id="PS50110"/>
    </source>
</evidence>
<dbReference type="InterPro" id="IPR003661">
    <property type="entry name" value="HisK_dim/P_dom"/>
</dbReference>
<dbReference type="InterPro" id="IPR005467">
    <property type="entry name" value="His_kinase_dom"/>
</dbReference>
<evidence type="ECO:0000256" key="3">
    <source>
        <dbReference type="ARBA" id="ARBA00022553"/>
    </source>
</evidence>
<dbReference type="EMBL" id="JACHGJ010000005">
    <property type="protein sequence ID" value="MBB6481009.1"/>
    <property type="molecule type" value="Genomic_DNA"/>
</dbReference>
<dbReference type="Proteomes" id="UP000587760">
    <property type="component" value="Unassembled WGS sequence"/>
</dbReference>
<dbReference type="SUPFAM" id="SSF52172">
    <property type="entry name" value="CheY-like"/>
    <property type="match status" value="1"/>
</dbReference>
<evidence type="ECO:0000256" key="7">
    <source>
        <dbReference type="ARBA" id="ARBA00022840"/>
    </source>
</evidence>
<dbReference type="Gene3D" id="3.40.50.2300">
    <property type="match status" value="1"/>
</dbReference>
<proteinExistence type="predicted"/>
<dbReference type="PROSITE" id="PS50112">
    <property type="entry name" value="PAS"/>
    <property type="match status" value="1"/>
</dbReference>
<dbReference type="Gene3D" id="6.10.340.10">
    <property type="match status" value="1"/>
</dbReference>
<feature type="domain" description="Histidine kinase" evidence="12">
    <location>
        <begin position="485"/>
        <end position="721"/>
    </location>
</feature>
<keyword evidence="10" id="KW-0175">Coiled coil</keyword>
<dbReference type="PANTHER" id="PTHR43065">
    <property type="entry name" value="SENSOR HISTIDINE KINASE"/>
    <property type="match status" value="1"/>
</dbReference>
<evidence type="ECO:0000256" key="4">
    <source>
        <dbReference type="ARBA" id="ARBA00022679"/>
    </source>
</evidence>
<dbReference type="Pfam" id="PF08448">
    <property type="entry name" value="PAS_4"/>
    <property type="match status" value="1"/>
</dbReference>
<evidence type="ECO:0000256" key="5">
    <source>
        <dbReference type="ARBA" id="ARBA00022741"/>
    </source>
</evidence>
<evidence type="ECO:0000313" key="15">
    <source>
        <dbReference type="EMBL" id="MBB6481009.1"/>
    </source>
</evidence>
<evidence type="ECO:0000256" key="2">
    <source>
        <dbReference type="ARBA" id="ARBA00012438"/>
    </source>
</evidence>
<dbReference type="SUPFAM" id="SSF55874">
    <property type="entry name" value="ATPase domain of HSP90 chaperone/DNA topoisomerase II/histidine kinase"/>
    <property type="match status" value="1"/>
</dbReference>
<evidence type="ECO:0000256" key="8">
    <source>
        <dbReference type="ARBA" id="ARBA00023012"/>
    </source>
</evidence>
<keyword evidence="11" id="KW-0812">Transmembrane</keyword>
<dbReference type="Gene3D" id="3.30.565.10">
    <property type="entry name" value="Histidine kinase-like ATPase, C-terminal domain"/>
    <property type="match status" value="1"/>
</dbReference>
<dbReference type="InterPro" id="IPR011006">
    <property type="entry name" value="CheY-like_superfamily"/>
</dbReference>
<feature type="modified residue" description="4-aspartylphosphate" evidence="9">
    <location>
        <position position="793"/>
    </location>
</feature>
<dbReference type="InterPro" id="IPR004358">
    <property type="entry name" value="Sig_transdc_His_kin-like_C"/>
</dbReference>
<protein>
    <recommendedName>
        <fullName evidence="2">histidine kinase</fullName>
        <ecNumber evidence="2">2.7.13.3</ecNumber>
    </recommendedName>
</protein>
<evidence type="ECO:0000259" key="12">
    <source>
        <dbReference type="PROSITE" id="PS50109"/>
    </source>
</evidence>
<dbReference type="Gene3D" id="1.10.287.130">
    <property type="match status" value="1"/>
</dbReference>
<keyword evidence="6 15" id="KW-0418">Kinase</keyword>
<feature type="domain" description="Response regulatory" evidence="13">
    <location>
        <begin position="742"/>
        <end position="858"/>
    </location>
</feature>
<dbReference type="InterPro" id="IPR000014">
    <property type="entry name" value="PAS"/>
</dbReference>
<dbReference type="PANTHER" id="PTHR43065:SF46">
    <property type="entry name" value="C4-DICARBOXYLATE TRANSPORT SENSOR PROTEIN DCTB"/>
    <property type="match status" value="1"/>
</dbReference>
<dbReference type="CDD" id="cd00082">
    <property type="entry name" value="HisKA"/>
    <property type="match status" value="1"/>
</dbReference>
<organism evidence="15 16">
    <name type="scientific">Spirochaeta isovalerica</name>
    <dbReference type="NCBI Taxonomy" id="150"/>
    <lineage>
        <taxon>Bacteria</taxon>
        <taxon>Pseudomonadati</taxon>
        <taxon>Spirochaetota</taxon>
        <taxon>Spirochaetia</taxon>
        <taxon>Spirochaetales</taxon>
        <taxon>Spirochaetaceae</taxon>
        <taxon>Spirochaeta</taxon>
    </lineage>
</organism>
<dbReference type="GO" id="GO:0005524">
    <property type="term" value="F:ATP binding"/>
    <property type="evidence" value="ECO:0007669"/>
    <property type="project" value="UniProtKB-KW"/>
</dbReference>
<evidence type="ECO:0000256" key="6">
    <source>
        <dbReference type="ARBA" id="ARBA00022777"/>
    </source>
</evidence>